<dbReference type="AlphaFoldDB" id="A0AAW5K7T0"/>
<dbReference type="InterPro" id="IPR028098">
    <property type="entry name" value="Glyco_trans_4-like_N"/>
</dbReference>
<organism evidence="3 4">
    <name type="scientific">Cloacibacillus evryensis</name>
    <dbReference type="NCBI Taxonomy" id="508460"/>
    <lineage>
        <taxon>Bacteria</taxon>
        <taxon>Thermotogati</taxon>
        <taxon>Synergistota</taxon>
        <taxon>Synergistia</taxon>
        <taxon>Synergistales</taxon>
        <taxon>Synergistaceae</taxon>
        <taxon>Cloacibacillus</taxon>
    </lineage>
</organism>
<gene>
    <name evidence="3" type="ORF">NE630_06425</name>
</gene>
<evidence type="ECO:0000259" key="1">
    <source>
        <dbReference type="Pfam" id="PF00534"/>
    </source>
</evidence>
<evidence type="ECO:0000313" key="4">
    <source>
        <dbReference type="Proteomes" id="UP001205919"/>
    </source>
</evidence>
<dbReference type="Pfam" id="PF13439">
    <property type="entry name" value="Glyco_transf_4"/>
    <property type="match status" value="1"/>
</dbReference>
<evidence type="ECO:0000259" key="2">
    <source>
        <dbReference type="Pfam" id="PF13439"/>
    </source>
</evidence>
<dbReference type="Gene3D" id="3.40.50.2000">
    <property type="entry name" value="Glycogen Phosphorylase B"/>
    <property type="match status" value="2"/>
</dbReference>
<feature type="domain" description="Glycosyl transferase family 1" evidence="1">
    <location>
        <begin position="165"/>
        <end position="332"/>
    </location>
</feature>
<dbReference type="RefSeq" id="WP_256181745.1">
    <property type="nucleotide sequence ID" value="NZ_JANFYT010000011.1"/>
</dbReference>
<dbReference type="PANTHER" id="PTHR12526">
    <property type="entry name" value="GLYCOSYLTRANSFERASE"/>
    <property type="match status" value="1"/>
</dbReference>
<dbReference type="Proteomes" id="UP001205919">
    <property type="component" value="Unassembled WGS sequence"/>
</dbReference>
<proteinExistence type="predicted"/>
<dbReference type="Pfam" id="PF00534">
    <property type="entry name" value="Glycos_transf_1"/>
    <property type="match status" value="1"/>
</dbReference>
<sequence length="361" mass="39170">MKVLHYVNENNLSWGRSWGSLLKKLESLGVENAVVCKSGGTLSSLLRESSIRCSEADVLLADLPVTALGFAQALRGAAPELIHTRLSSGARIGGWWGKKLGIPVLSTLDKFAKIKYYRDCTYLAACSEAVRHDAVSKGFPSERAVVIHNSIDSSHYRRNERVGREMRVKLNLPDSHLLITAAGRFDDGKGFELLLRAYRDFSLLASGPQTKLMLLGDGPFRGRLESLTRELGITEDVIMPGFVEDVRPWLWGSDIFVFPSDGPDAFGLSLLEAMAAGLPVAASDCGGPGELIKDGESGLMVQRGDQNALCTALSKLASAPTLRASLAKCAERRADDFSVDSIAASTVDCYRKILRDRNAVI</sequence>
<dbReference type="GO" id="GO:0016757">
    <property type="term" value="F:glycosyltransferase activity"/>
    <property type="evidence" value="ECO:0007669"/>
    <property type="project" value="InterPro"/>
</dbReference>
<reference evidence="3 4" key="1">
    <citation type="submission" date="2022-06" db="EMBL/GenBank/DDBJ databases">
        <title>Isolation of gut microbiota from human fecal samples.</title>
        <authorList>
            <person name="Pamer E.G."/>
            <person name="Barat B."/>
            <person name="Waligurski E."/>
            <person name="Medina S."/>
            <person name="Paddock L."/>
            <person name="Mostad J."/>
        </authorList>
    </citation>
    <scope>NUCLEOTIDE SEQUENCE [LARGE SCALE GENOMIC DNA]</scope>
    <source>
        <strain evidence="3 4">DFI.9.90</strain>
    </source>
</reference>
<evidence type="ECO:0000313" key="3">
    <source>
        <dbReference type="EMBL" id="MCQ4814064.1"/>
    </source>
</evidence>
<keyword evidence="4" id="KW-1185">Reference proteome</keyword>
<dbReference type="CDD" id="cd03801">
    <property type="entry name" value="GT4_PimA-like"/>
    <property type="match status" value="1"/>
</dbReference>
<dbReference type="EMBL" id="JANFYT010000011">
    <property type="protein sequence ID" value="MCQ4814064.1"/>
    <property type="molecule type" value="Genomic_DNA"/>
</dbReference>
<comment type="caution">
    <text evidence="3">The sequence shown here is derived from an EMBL/GenBank/DDBJ whole genome shotgun (WGS) entry which is preliminary data.</text>
</comment>
<protein>
    <submittedName>
        <fullName evidence="3">Glycosyltransferase family 4 protein</fullName>
    </submittedName>
</protein>
<dbReference type="InterPro" id="IPR001296">
    <property type="entry name" value="Glyco_trans_1"/>
</dbReference>
<accession>A0AAW5K7T0</accession>
<feature type="domain" description="Glycosyltransferase subfamily 4-like N-terminal" evidence="2">
    <location>
        <begin position="18"/>
        <end position="153"/>
    </location>
</feature>
<name>A0AAW5K7T0_9BACT</name>
<dbReference type="SUPFAM" id="SSF53756">
    <property type="entry name" value="UDP-Glycosyltransferase/glycogen phosphorylase"/>
    <property type="match status" value="1"/>
</dbReference>